<feature type="domain" description="DUF403" evidence="1">
    <location>
        <begin position="523"/>
        <end position="823"/>
    </location>
</feature>
<dbReference type="AlphaFoldDB" id="A0A2U1SP82"/>
<dbReference type="Pfam" id="PF14403">
    <property type="entry name" value="CP_ATPgrasp_2"/>
    <property type="match status" value="1"/>
</dbReference>
<dbReference type="InterPro" id="IPR025841">
    <property type="entry name" value="CP_ATPgrasp_2"/>
</dbReference>
<sequence length="839" mass="92127">MPAERTIDATTGEARRRVASWIARYAPPEGVPDELVGPDGRVRPHWASLLDTLGGLSREDIDDRFAAAGRRIRDMGVSYRVLGETKERTWPLSRLPLLLPQAEWREIAAGVAQRAELLDMVLRDAYGEQRLVKEGALPAAVIAGSPDYIRPMSGATPPGGRWLRFYAAEIGRGPDGRWWVLGDRAQAPSGAGYSLENRLVMARTFPRLYRDMKVERLAPFFRDFRAALAKAAQQKDPRICLLTPGPFSESYSEQVSLARYLGFLLVEGADLVTSERKLHVRTIAGLKRVDVVWRRVDADWCDPLELNAASHLGVPGLLDTIREGNVTIANMPGAGLIESRALLSFLPAIARRLLGEDLRLANIATWWCGQDEARDAVLASLEDRAVAPAFGEHLAGFPGRRVALGAEFDAEGRERLTDAMRARGMDYVGQEVVQLSTTPVWQDGALVPRPFALRVFAAATADGWRVMPGGFCRVSDRLDVRAISMGAGAQSADVWVLGDRPTDNSTLLPTSDDVEIVRMVGDLPSRAADNLFWMGRYFERAEATLRLVRSLCNRLTEADAPNYSGRQPIERLERVLLAWGAAPTRDPRLSAAELALAAAGGTETAGSALSIARAAKHAASIVRERLSQDIWHLVRLLEARLDDFSQGPASEPEVLEGVEQSLHILAALSGLIDENFNRVAGWCFLDLGKRVERAINACRFSRQFADEGATIDSLDTLLELIDSQITYRSRYLAGAALAPVLDMAVLDPYNPRSVGFQVAKIEEHLSSLPTLRHDGLLEAPRRLAVKLRAEIEVANAAELDAAKIFALEQRLMSLADALAARYFLQGSNAAHFEEPIRLA</sequence>
<dbReference type="PANTHER" id="PTHR34595:SF2">
    <property type="entry name" value="BLR2978 PROTEIN"/>
    <property type="match status" value="1"/>
</dbReference>
<evidence type="ECO:0000259" key="1">
    <source>
        <dbReference type="Pfam" id="PF04168"/>
    </source>
</evidence>
<dbReference type="Pfam" id="PF04168">
    <property type="entry name" value="Alpha-E"/>
    <property type="match status" value="1"/>
</dbReference>
<feature type="domain" description="Circularly permuted ATP-grasp type 2" evidence="2">
    <location>
        <begin position="96"/>
        <end position="475"/>
    </location>
</feature>
<name>A0A2U1SP82_METSR</name>
<dbReference type="EMBL" id="PUIV01000021">
    <property type="protein sequence ID" value="PWB93432.1"/>
    <property type="molecule type" value="Genomic_DNA"/>
</dbReference>
<dbReference type="InterPro" id="IPR051680">
    <property type="entry name" value="ATP-dep_Glu-Cys_Ligase-2"/>
</dbReference>
<organism evidence="3 4">
    <name type="scientific">Methylosinus sporium</name>
    <dbReference type="NCBI Taxonomy" id="428"/>
    <lineage>
        <taxon>Bacteria</taxon>
        <taxon>Pseudomonadati</taxon>
        <taxon>Pseudomonadota</taxon>
        <taxon>Alphaproteobacteria</taxon>
        <taxon>Hyphomicrobiales</taxon>
        <taxon>Methylocystaceae</taxon>
        <taxon>Methylosinus</taxon>
    </lineage>
</organism>
<dbReference type="RefSeq" id="WP_108917697.1">
    <property type="nucleotide sequence ID" value="NZ_BGJY01000001.1"/>
</dbReference>
<proteinExistence type="predicted"/>
<dbReference type="Proteomes" id="UP000245137">
    <property type="component" value="Unassembled WGS sequence"/>
</dbReference>
<dbReference type="PANTHER" id="PTHR34595">
    <property type="entry name" value="BLR5612 PROTEIN"/>
    <property type="match status" value="1"/>
</dbReference>
<evidence type="ECO:0000313" key="3">
    <source>
        <dbReference type="EMBL" id="PWB93432.1"/>
    </source>
</evidence>
<reference evidence="3 4" key="1">
    <citation type="journal article" date="2018" name="Appl. Microbiol. Biotechnol.">
        <title>Co-cultivation of the strictly anaerobic methanogen Methanosarcina barkeri with aerobic methanotrophs in an oxygen-limited membrane bioreactor.</title>
        <authorList>
            <person name="In 't Zandt M.H."/>
            <person name="van den Bosch T.J.M."/>
            <person name="Rijkers R."/>
            <person name="van Kessel M.A.H.J."/>
            <person name="Jetten M.S.M."/>
            <person name="Welte C.U."/>
        </authorList>
    </citation>
    <scope>NUCLEOTIDE SEQUENCE [LARGE SCALE GENOMIC DNA]</scope>
    <source>
        <strain evidence="3 4">DSM 17706</strain>
    </source>
</reference>
<accession>A0A2U1SP82</accession>
<dbReference type="InterPro" id="IPR007296">
    <property type="entry name" value="DUF403"/>
</dbReference>
<gene>
    <name evidence="3" type="ORF">C5689_12980</name>
</gene>
<dbReference type="Gene3D" id="3.40.50.11290">
    <property type="match status" value="1"/>
</dbReference>
<protein>
    <submittedName>
        <fullName evidence="3">Uncharacterized protein</fullName>
    </submittedName>
</protein>
<evidence type="ECO:0000313" key="4">
    <source>
        <dbReference type="Proteomes" id="UP000245137"/>
    </source>
</evidence>
<dbReference type="OrthoDB" id="9804079at2"/>
<evidence type="ECO:0000259" key="2">
    <source>
        <dbReference type="Pfam" id="PF14403"/>
    </source>
</evidence>
<comment type="caution">
    <text evidence="3">The sequence shown here is derived from an EMBL/GenBank/DDBJ whole genome shotgun (WGS) entry which is preliminary data.</text>
</comment>
<dbReference type="SUPFAM" id="SSF56059">
    <property type="entry name" value="Glutathione synthetase ATP-binding domain-like"/>
    <property type="match status" value="1"/>
</dbReference>
<keyword evidence="4" id="KW-1185">Reference proteome</keyword>